<dbReference type="InterPro" id="IPR018530">
    <property type="entry name" value="SiaC"/>
</dbReference>
<evidence type="ECO:0000259" key="1">
    <source>
        <dbReference type="Pfam" id="PF09345"/>
    </source>
</evidence>
<dbReference type="STRING" id="1860122.A9404_05120"/>
<dbReference type="EMBL" id="CP016027">
    <property type="protein sequence ID" value="ANJ66839.1"/>
    <property type="molecule type" value="Genomic_DNA"/>
</dbReference>
<evidence type="ECO:0000313" key="2">
    <source>
        <dbReference type="EMBL" id="ANJ66839.1"/>
    </source>
</evidence>
<dbReference type="KEGG" id="haz:A9404_05120"/>
<dbReference type="RefSeq" id="WP_066099201.1">
    <property type="nucleotide sequence ID" value="NZ_CP016027.1"/>
</dbReference>
<accession>A0A191ZG30</accession>
<feature type="domain" description="SiaC family regulatory phosphoprotein" evidence="1">
    <location>
        <begin position="7"/>
        <end position="125"/>
    </location>
</feature>
<reference evidence="2 3" key="1">
    <citation type="submission" date="2016-06" db="EMBL/GenBank/DDBJ databases">
        <title>Insight into the functional genes involving in sulfur oxidation in Pearl River water.</title>
        <authorList>
            <person name="Luo J."/>
            <person name="Tan X."/>
            <person name="Lin W."/>
        </authorList>
    </citation>
    <scope>NUCLEOTIDE SEQUENCE [LARGE SCALE GENOMIC DNA]</scope>
    <source>
        <strain evidence="2 3">LS2</strain>
    </source>
</reference>
<protein>
    <submittedName>
        <fullName evidence="2">Fe-S oxidoreductase</fullName>
    </submittedName>
</protein>
<keyword evidence="3" id="KW-1185">Reference proteome</keyword>
<sequence length="128" mass="14420">MNKLYLAPTSNTPEVDFDFASRRLSLKGESYPESAAAFYGDILNQTSDFLGTLSNEDVHVVVQLNYFNSSSTKMLFSFFDRLNQAAEDGNQITLDWHHDVDDETILEFGLEVAEDFPAIEFNAHALES</sequence>
<dbReference type="OrthoDB" id="5297629at2"/>
<gene>
    <name evidence="2" type="ORF">A9404_05120</name>
</gene>
<name>A0A191ZG30_9GAMM</name>
<dbReference type="AlphaFoldDB" id="A0A191ZG30"/>
<organism evidence="2 3">
    <name type="scientific">Halothiobacillus diazotrophicus</name>
    <dbReference type="NCBI Taxonomy" id="1860122"/>
    <lineage>
        <taxon>Bacteria</taxon>
        <taxon>Pseudomonadati</taxon>
        <taxon>Pseudomonadota</taxon>
        <taxon>Gammaproteobacteria</taxon>
        <taxon>Chromatiales</taxon>
        <taxon>Halothiobacillaceae</taxon>
        <taxon>Halothiobacillus</taxon>
    </lineage>
</organism>
<evidence type="ECO:0000313" key="3">
    <source>
        <dbReference type="Proteomes" id="UP000078596"/>
    </source>
</evidence>
<dbReference type="Proteomes" id="UP000078596">
    <property type="component" value="Chromosome"/>
</dbReference>
<dbReference type="Pfam" id="PF09345">
    <property type="entry name" value="SiaC"/>
    <property type="match status" value="1"/>
</dbReference>
<proteinExistence type="predicted"/>